<evidence type="ECO:0000256" key="5">
    <source>
        <dbReference type="ARBA" id="ARBA00023002"/>
    </source>
</evidence>
<evidence type="ECO:0000313" key="8">
    <source>
        <dbReference type="Proteomes" id="UP001157160"/>
    </source>
</evidence>
<dbReference type="PANTHER" id="PTHR43303">
    <property type="entry name" value="NADPH DEHYDROGENASE C23G7.10C-RELATED"/>
    <property type="match status" value="1"/>
</dbReference>
<dbReference type="InterPro" id="IPR044152">
    <property type="entry name" value="YqjM-like"/>
</dbReference>
<feature type="domain" description="NADH:flavin oxidoreductase/NADH oxidase N-terminal" evidence="6">
    <location>
        <begin position="2"/>
        <end position="128"/>
    </location>
</feature>
<keyword evidence="5" id="KW-0560">Oxidoreductase</keyword>
<dbReference type="GO" id="GO:0050661">
    <property type="term" value="F:NADP binding"/>
    <property type="evidence" value="ECO:0007669"/>
    <property type="project" value="InterPro"/>
</dbReference>
<dbReference type="PANTHER" id="PTHR43303:SF4">
    <property type="entry name" value="NADPH DEHYDROGENASE C23G7.10C-RELATED"/>
    <property type="match status" value="1"/>
</dbReference>
<evidence type="ECO:0000256" key="1">
    <source>
        <dbReference type="ARBA" id="ARBA00001917"/>
    </source>
</evidence>
<dbReference type="Proteomes" id="UP001157160">
    <property type="component" value="Unassembled WGS sequence"/>
</dbReference>
<keyword evidence="2" id="KW-0285">Flavoprotein</keyword>
<keyword evidence="3" id="KW-0288">FMN</keyword>
<dbReference type="InterPro" id="IPR001155">
    <property type="entry name" value="OxRdtase_FMN_N"/>
</dbReference>
<dbReference type="EMBL" id="BSUL01000001">
    <property type="protein sequence ID" value="GMA26977.1"/>
    <property type="molecule type" value="Genomic_DNA"/>
</dbReference>
<reference evidence="7 8" key="1">
    <citation type="journal article" date="2014" name="Int. J. Syst. Evol. Microbiol.">
        <title>Complete genome sequence of Corynebacterium casei LMG S-19264T (=DSM 44701T), isolated from a smear-ripened cheese.</title>
        <authorList>
            <consortium name="US DOE Joint Genome Institute (JGI-PGF)"/>
            <person name="Walter F."/>
            <person name="Albersmeier A."/>
            <person name="Kalinowski J."/>
            <person name="Ruckert C."/>
        </authorList>
    </citation>
    <scope>NUCLEOTIDE SEQUENCE [LARGE SCALE GENOMIC DNA]</scope>
    <source>
        <strain evidence="7 8">NBRC 112289</strain>
    </source>
</reference>
<dbReference type="InterPro" id="IPR013785">
    <property type="entry name" value="Aldolase_TIM"/>
</dbReference>
<gene>
    <name evidence="7" type="ORF">GCM10025874_02300</name>
</gene>
<evidence type="ECO:0000256" key="4">
    <source>
        <dbReference type="ARBA" id="ARBA00022857"/>
    </source>
</evidence>
<evidence type="ECO:0000256" key="2">
    <source>
        <dbReference type="ARBA" id="ARBA00022630"/>
    </source>
</evidence>
<sequence>MVDAVRAAVPESMPVLVRLSATDWVEGGWDLPQTVRLARLLEQRGVDLLDVSTGGLDPEQSIALGPGYQVPFAHAVREAVSIPVAAVGLIDTAAQAQSVLDDGSADVVLLGRQLLREPSFPRRAAAELGAEHAWPVPYLRARG</sequence>
<dbReference type="Pfam" id="PF00724">
    <property type="entry name" value="Oxidored_FMN"/>
    <property type="match status" value="1"/>
</dbReference>
<keyword evidence="4" id="KW-0521">NADP</keyword>
<accession>A0AA37UNP9</accession>
<keyword evidence="8" id="KW-1185">Reference proteome</keyword>
<dbReference type="SUPFAM" id="SSF51395">
    <property type="entry name" value="FMN-linked oxidoreductases"/>
    <property type="match status" value="1"/>
</dbReference>
<evidence type="ECO:0000259" key="6">
    <source>
        <dbReference type="Pfam" id="PF00724"/>
    </source>
</evidence>
<comment type="caution">
    <text evidence="7">The sequence shown here is derived from an EMBL/GenBank/DDBJ whole genome shotgun (WGS) entry which is preliminary data.</text>
</comment>
<dbReference type="Gene3D" id="3.20.20.70">
    <property type="entry name" value="Aldolase class I"/>
    <property type="match status" value="1"/>
</dbReference>
<dbReference type="GO" id="GO:0003959">
    <property type="term" value="F:NADPH dehydrogenase activity"/>
    <property type="evidence" value="ECO:0007669"/>
    <property type="project" value="InterPro"/>
</dbReference>
<dbReference type="GO" id="GO:0010181">
    <property type="term" value="F:FMN binding"/>
    <property type="evidence" value="ECO:0007669"/>
    <property type="project" value="InterPro"/>
</dbReference>
<protein>
    <recommendedName>
        <fullName evidence="6">NADH:flavin oxidoreductase/NADH oxidase N-terminal domain-containing protein</fullName>
    </recommendedName>
</protein>
<proteinExistence type="predicted"/>
<evidence type="ECO:0000313" key="7">
    <source>
        <dbReference type="EMBL" id="GMA26977.1"/>
    </source>
</evidence>
<comment type="cofactor">
    <cofactor evidence="1">
        <name>FMN</name>
        <dbReference type="ChEBI" id="CHEBI:58210"/>
    </cofactor>
</comment>
<dbReference type="AlphaFoldDB" id="A0AA37UNP9"/>
<evidence type="ECO:0000256" key="3">
    <source>
        <dbReference type="ARBA" id="ARBA00022643"/>
    </source>
</evidence>
<organism evidence="7 8">
    <name type="scientific">Arenivirga flava</name>
    <dbReference type="NCBI Taxonomy" id="1930060"/>
    <lineage>
        <taxon>Bacteria</taxon>
        <taxon>Bacillati</taxon>
        <taxon>Actinomycetota</taxon>
        <taxon>Actinomycetes</taxon>
        <taxon>Micrococcales</taxon>
        <taxon>Microbacteriaceae</taxon>
        <taxon>Arenivirga</taxon>
    </lineage>
</organism>
<name>A0AA37UNP9_9MICO</name>